<dbReference type="AlphaFoldDB" id="A0AAW0E5V8"/>
<dbReference type="Proteomes" id="UP001383192">
    <property type="component" value="Unassembled WGS sequence"/>
</dbReference>
<organism evidence="2 3">
    <name type="scientific">Paramarasmius palmivorus</name>
    <dbReference type="NCBI Taxonomy" id="297713"/>
    <lineage>
        <taxon>Eukaryota</taxon>
        <taxon>Fungi</taxon>
        <taxon>Dikarya</taxon>
        <taxon>Basidiomycota</taxon>
        <taxon>Agaricomycotina</taxon>
        <taxon>Agaricomycetes</taxon>
        <taxon>Agaricomycetidae</taxon>
        <taxon>Agaricales</taxon>
        <taxon>Marasmiineae</taxon>
        <taxon>Marasmiaceae</taxon>
        <taxon>Paramarasmius</taxon>
    </lineage>
</organism>
<protein>
    <submittedName>
        <fullName evidence="2">Uncharacterized protein</fullName>
    </submittedName>
</protein>
<name>A0AAW0E5V8_9AGAR</name>
<sequence>MMCLAHDATDATTQVITTPPAPIRPADNIPSPTASRIRTLHKKKSSTDLRDDFYRAAAAELQDQTGIDHGRTRTTSGASAKSADNTPASS</sequence>
<gene>
    <name evidence="2" type="ORF">VNI00_000686</name>
</gene>
<evidence type="ECO:0000256" key="1">
    <source>
        <dbReference type="SAM" id="MobiDB-lite"/>
    </source>
</evidence>
<comment type="caution">
    <text evidence="2">The sequence shown here is derived from an EMBL/GenBank/DDBJ whole genome shotgun (WGS) entry which is preliminary data.</text>
</comment>
<reference evidence="2 3" key="1">
    <citation type="submission" date="2024-01" db="EMBL/GenBank/DDBJ databases">
        <title>A draft genome for a cacao thread blight-causing isolate of Paramarasmius palmivorus.</title>
        <authorList>
            <person name="Baruah I.K."/>
            <person name="Bukari Y."/>
            <person name="Amoako-Attah I."/>
            <person name="Meinhardt L.W."/>
            <person name="Bailey B.A."/>
            <person name="Cohen S.P."/>
        </authorList>
    </citation>
    <scope>NUCLEOTIDE SEQUENCE [LARGE SCALE GENOMIC DNA]</scope>
    <source>
        <strain evidence="2 3">GH-12</strain>
    </source>
</reference>
<evidence type="ECO:0000313" key="2">
    <source>
        <dbReference type="EMBL" id="KAK7060951.1"/>
    </source>
</evidence>
<evidence type="ECO:0000313" key="3">
    <source>
        <dbReference type="Proteomes" id="UP001383192"/>
    </source>
</evidence>
<proteinExistence type="predicted"/>
<feature type="compositionally biased region" description="Polar residues" evidence="1">
    <location>
        <begin position="73"/>
        <end position="90"/>
    </location>
</feature>
<feature type="region of interest" description="Disordered" evidence="1">
    <location>
        <begin position="1"/>
        <end position="43"/>
    </location>
</feature>
<accession>A0AAW0E5V8</accession>
<dbReference type="EMBL" id="JAYKXP010000002">
    <property type="protein sequence ID" value="KAK7060951.1"/>
    <property type="molecule type" value="Genomic_DNA"/>
</dbReference>
<feature type="region of interest" description="Disordered" evidence="1">
    <location>
        <begin position="60"/>
        <end position="90"/>
    </location>
</feature>
<keyword evidence="3" id="KW-1185">Reference proteome</keyword>